<dbReference type="InterPro" id="IPR000182">
    <property type="entry name" value="GNAT_dom"/>
</dbReference>
<comment type="caution">
    <text evidence="3">The sequence shown here is derived from an EMBL/GenBank/DDBJ whole genome shotgun (WGS) entry which is preliminary data.</text>
</comment>
<dbReference type="SUPFAM" id="SSF55729">
    <property type="entry name" value="Acyl-CoA N-acyltransferases (Nat)"/>
    <property type="match status" value="1"/>
</dbReference>
<name>A0A4Z0YWH9_9PEZI</name>
<accession>A0A4Z0YWH9</accession>
<evidence type="ECO:0000256" key="1">
    <source>
        <dbReference type="ARBA" id="ARBA00022679"/>
    </source>
</evidence>
<keyword evidence="4" id="KW-1185">Reference proteome</keyword>
<evidence type="ECO:0000313" key="4">
    <source>
        <dbReference type="Proteomes" id="UP000297716"/>
    </source>
</evidence>
<dbReference type="Gene3D" id="3.40.630.30">
    <property type="match status" value="1"/>
</dbReference>
<keyword evidence="1" id="KW-0808">Transferase</keyword>
<sequence length="178" mass="20083">MASSSLPTYKIRDHRSGDMGLIINQHAILFGQQFGWGASFEAEIARAAADFLENFNPNLERTLIAETVETSKFLGSVALFKHRKEANTAQLRFFLVDPAARGTGLGTKLIDECVRFARGSGYAKITLWTFSALEEARRLYQRVGFQLVSTMKQQDYWGTKMDFEIWELALSSTEERSA</sequence>
<dbReference type="InterPro" id="IPR050769">
    <property type="entry name" value="NAT_camello-type"/>
</dbReference>
<dbReference type="GO" id="GO:0008080">
    <property type="term" value="F:N-acetyltransferase activity"/>
    <property type="evidence" value="ECO:0007669"/>
    <property type="project" value="InterPro"/>
</dbReference>
<proteinExistence type="predicted"/>
<dbReference type="Proteomes" id="UP000297716">
    <property type="component" value="Unassembled WGS sequence"/>
</dbReference>
<evidence type="ECO:0000259" key="2">
    <source>
        <dbReference type="PROSITE" id="PS51186"/>
    </source>
</evidence>
<dbReference type="PROSITE" id="PS51186">
    <property type="entry name" value="GNAT"/>
    <property type="match status" value="1"/>
</dbReference>
<dbReference type="EMBL" id="SKBN01000085">
    <property type="protein sequence ID" value="TGJ83741.1"/>
    <property type="molecule type" value="Genomic_DNA"/>
</dbReference>
<protein>
    <recommendedName>
        <fullName evidence="2">N-acetyltransferase domain-containing protein</fullName>
    </recommendedName>
</protein>
<evidence type="ECO:0000313" key="3">
    <source>
        <dbReference type="EMBL" id="TGJ83741.1"/>
    </source>
</evidence>
<dbReference type="PANTHER" id="PTHR13947">
    <property type="entry name" value="GNAT FAMILY N-ACETYLTRANSFERASE"/>
    <property type="match status" value="1"/>
</dbReference>
<dbReference type="Pfam" id="PF00583">
    <property type="entry name" value="Acetyltransf_1"/>
    <property type="match status" value="1"/>
</dbReference>
<reference evidence="3 4" key="1">
    <citation type="submission" date="2019-03" db="EMBL/GenBank/DDBJ databases">
        <title>Draft genome sequence of Xylaria hypoxylon DSM 108379, a ubiquitous saprotrophic-parasitic fungi on hardwood.</title>
        <authorList>
            <person name="Buettner E."/>
            <person name="Leonhardt S."/>
            <person name="Gebauer A.M."/>
            <person name="Liers C."/>
            <person name="Hofrichter M."/>
            <person name="Kellner H."/>
        </authorList>
    </citation>
    <scope>NUCLEOTIDE SEQUENCE [LARGE SCALE GENOMIC DNA]</scope>
    <source>
        <strain evidence="3 4">DSM 108379</strain>
    </source>
</reference>
<organism evidence="3 4">
    <name type="scientific">Xylaria hypoxylon</name>
    <dbReference type="NCBI Taxonomy" id="37992"/>
    <lineage>
        <taxon>Eukaryota</taxon>
        <taxon>Fungi</taxon>
        <taxon>Dikarya</taxon>
        <taxon>Ascomycota</taxon>
        <taxon>Pezizomycotina</taxon>
        <taxon>Sordariomycetes</taxon>
        <taxon>Xylariomycetidae</taxon>
        <taxon>Xylariales</taxon>
        <taxon>Xylariaceae</taxon>
        <taxon>Xylaria</taxon>
    </lineage>
</organism>
<gene>
    <name evidence="3" type="ORF">E0Z10_g5041</name>
</gene>
<feature type="domain" description="N-acetyltransferase" evidence="2">
    <location>
        <begin position="9"/>
        <end position="166"/>
    </location>
</feature>
<dbReference type="AlphaFoldDB" id="A0A4Z0YWH9"/>
<dbReference type="CDD" id="cd04301">
    <property type="entry name" value="NAT_SF"/>
    <property type="match status" value="1"/>
</dbReference>
<dbReference type="PANTHER" id="PTHR13947:SF37">
    <property type="entry name" value="LD18367P"/>
    <property type="match status" value="1"/>
</dbReference>
<dbReference type="InterPro" id="IPR016181">
    <property type="entry name" value="Acyl_CoA_acyltransferase"/>
</dbReference>
<dbReference type="STRING" id="37992.A0A4Z0YWH9"/>
<dbReference type="OrthoDB" id="41532at2759"/>